<reference evidence="3" key="1">
    <citation type="journal article" date="2012" name="PLoS Negl. Trop. Dis.">
        <title>A systematically improved high quality genome and transcriptome of the human blood fluke Schistosoma mansoni.</title>
        <authorList>
            <person name="Protasio A.V."/>
            <person name="Tsai I.J."/>
            <person name="Babbage A."/>
            <person name="Nichol S."/>
            <person name="Hunt M."/>
            <person name="Aslett M.A."/>
            <person name="De Silva N."/>
            <person name="Velarde G.S."/>
            <person name="Anderson T.J."/>
            <person name="Clark R.C."/>
            <person name="Davidson C."/>
            <person name="Dillon G.P."/>
            <person name="Holroyd N.E."/>
            <person name="LoVerde P.T."/>
            <person name="Lloyd C."/>
            <person name="McQuillan J."/>
            <person name="Oliveira G."/>
            <person name="Otto T.D."/>
            <person name="Parker-Manuel S.J."/>
            <person name="Quail M.A."/>
            <person name="Wilson R.A."/>
            <person name="Zerlotini A."/>
            <person name="Dunne D.W."/>
            <person name="Berriman M."/>
        </authorList>
    </citation>
    <scope>NUCLEOTIDE SEQUENCE [LARGE SCALE GENOMIC DNA]</scope>
    <source>
        <strain evidence="3">Puerto Rican</strain>
    </source>
</reference>
<proteinExistence type="predicted"/>
<reference evidence="4" key="2">
    <citation type="submission" date="2018-12" db="UniProtKB">
        <authorList>
            <consortium name="WormBaseParasite"/>
        </authorList>
    </citation>
    <scope>IDENTIFICATION</scope>
    <source>
        <strain evidence="4">Puerto Rican</strain>
    </source>
</reference>
<organism evidence="3 4">
    <name type="scientific">Schistosoma mansoni</name>
    <name type="common">Blood fluke</name>
    <dbReference type="NCBI Taxonomy" id="6183"/>
    <lineage>
        <taxon>Eukaryota</taxon>
        <taxon>Metazoa</taxon>
        <taxon>Spiralia</taxon>
        <taxon>Lophotrochozoa</taxon>
        <taxon>Platyhelminthes</taxon>
        <taxon>Trematoda</taxon>
        <taxon>Digenea</taxon>
        <taxon>Strigeidida</taxon>
        <taxon>Schistosomatoidea</taxon>
        <taxon>Schistosomatidae</taxon>
        <taxon>Schistosoma</taxon>
    </lineage>
</organism>
<accession>A0A3Q0KBV7</accession>
<keyword evidence="2" id="KW-0812">Transmembrane</keyword>
<feature type="compositionally biased region" description="Pro residues" evidence="1">
    <location>
        <begin position="109"/>
        <end position="127"/>
    </location>
</feature>
<feature type="compositionally biased region" description="Polar residues" evidence="1">
    <location>
        <begin position="49"/>
        <end position="63"/>
    </location>
</feature>
<evidence type="ECO:0000256" key="1">
    <source>
        <dbReference type="SAM" id="MobiDB-lite"/>
    </source>
</evidence>
<dbReference type="WBParaSite" id="Smp_005960.1">
    <property type="protein sequence ID" value="Smp_005960.1"/>
    <property type="gene ID" value="Smp_005960"/>
</dbReference>
<protein>
    <submittedName>
        <fullName evidence="4">Uncharacterized protein</fullName>
    </submittedName>
</protein>
<dbReference type="AlphaFoldDB" id="A0A3Q0KBV7"/>
<keyword evidence="3" id="KW-1185">Reference proteome</keyword>
<keyword evidence="2" id="KW-1133">Transmembrane helix</keyword>
<sequence length="134" mass="14482">MGSKIIALIVCLPLILLFIGLGLAVFYCLRSRRRTKQRTTSTPVRNHLPRSQPTSTSNFTNIPAQVPYPTGSSQNPYPMSSSQAPYPISSSQDGMPTGAAVLSSAPNLDQPPPYPALSELTPPPPPYYSKIENP</sequence>
<evidence type="ECO:0000313" key="3">
    <source>
        <dbReference type="Proteomes" id="UP000008854"/>
    </source>
</evidence>
<feature type="region of interest" description="Disordered" evidence="1">
    <location>
        <begin position="34"/>
        <end position="134"/>
    </location>
</feature>
<evidence type="ECO:0000256" key="2">
    <source>
        <dbReference type="SAM" id="Phobius"/>
    </source>
</evidence>
<feature type="compositionally biased region" description="Low complexity" evidence="1">
    <location>
        <begin position="80"/>
        <end position="92"/>
    </location>
</feature>
<dbReference type="InParanoid" id="A0A3Q0KBV7"/>
<feature type="transmembrane region" description="Helical" evidence="2">
    <location>
        <begin position="6"/>
        <end position="29"/>
    </location>
</feature>
<keyword evidence="2" id="KW-0472">Membrane</keyword>
<evidence type="ECO:0000313" key="4">
    <source>
        <dbReference type="WBParaSite" id="Smp_005960.1"/>
    </source>
</evidence>
<feature type="compositionally biased region" description="Polar residues" evidence="1">
    <location>
        <begin position="70"/>
        <end position="79"/>
    </location>
</feature>
<dbReference type="Proteomes" id="UP000008854">
    <property type="component" value="Unassembled WGS sequence"/>
</dbReference>
<name>A0A3Q0KBV7_SCHMA</name>